<protein>
    <submittedName>
        <fullName evidence="1">Uncharacterized protein</fullName>
    </submittedName>
</protein>
<dbReference type="AlphaFoldDB" id="A0A5C6M4W2"/>
<comment type="caution">
    <text evidence="1">The sequence shown here is derived from an EMBL/GenBank/DDBJ whole genome shotgun (WGS) entry which is preliminary data.</text>
</comment>
<dbReference type="EMBL" id="SRHE01000772">
    <property type="protein sequence ID" value="TWW08234.1"/>
    <property type="molecule type" value="Genomic_DNA"/>
</dbReference>
<reference evidence="1 2" key="1">
    <citation type="submission" date="2019-08" db="EMBL/GenBank/DDBJ databases">
        <title>100 year-old enigma solved: identification of Planctomyces bekefii, the type genus and species of the phylum Planctomycetes.</title>
        <authorList>
            <person name="Svetlana D.N."/>
            <person name="Overmann J."/>
        </authorList>
    </citation>
    <scope>NUCLEOTIDE SEQUENCE [LARGE SCALE GENOMIC DNA]</scope>
    <source>
        <strain evidence="1">Phe10_nw2017</strain>
    </source>
</reference>
<organism evidence="1 2">
    <name type="scientific">Planctomyces bekefii</name>
    <dbReference type="NCBI Taxonomy" id="1653850"/>
    <lineage>
        <taxon>Bacteria</taxon>
        <taxon>Pseudomonadati</taxon>
        <taxon>Planctomycetota</taxon>
        <taxon>Planctomycetia</taxon>
        <taxon>Planctomycetales</taxon>
        <taxon>Planctomycetaceae</taxon>
        <taxon>Planctomyces</taxon>
    </lineage>
</organism>
<keyword evidence="2" id="KW-1185">Reference proteome</keyword>
<evidence type="ECO:0000313" key="2">
    <source>
        <dbReference type="Proteomes" id="UP000321083"/>
    </source>
</evidence>
<dbReference type="Proteomes" id="UP000321083">
    <property type="component" value="Unassembled WGS sequence"/>
</dbReference>
<name>A0A5C6M4W2_9PLAN</name>
<sequence>MRAVPGSADLLLTTGSTVQLFDRDRGVFRAHPELGGEVQVKSADVHPVSGRMVVGRWSSRVQLLGPGGEIRFMDAKPYKVRWVD</sequence>
<accession>A0A5C6M4W2</accession>
<gene>
    <name evidence="1" type="ORF">E3A20_26360</name>
</gene>
<proteinExistence type="predicted"/>
<reference evidence="1 2" key="2">
    <citation type="submission" date="2019-08" db="EMBL/GenBank/DDBJ databases">
        <authorList>
            <person name="Henke P."/>
        </authorList>
    </citation>
    <scope>NUCLEOTIDE SEQUENCE [LARGE SCALE GENOMIC DNA]</scope>
    <source>
        <strain evidence="1">Phe10_nw2017</strain>
    </source>
</reference>
<evidence type="ECO:0000313" key="1">
    <source>
        <dbReference type="EMBL" id="TWW08234.1"/>
    </source>
</evidence>